<evidence type="ECO:0000313" key="2">
    <source>
        <dbReference type="EMBL" id="KAE9628448.1"/>
    </source>
</evidence>
<reference evidence="2 3" key="1">
    <citation type="submission" date="2019-12" db="EMBL/GenBank/DDBJ databases">
        <title>Defluviitalea raffinosedens, isolated from a biogas fermenter, genome sequencing and characterization.</title>
        <authorList>
            <person name="Rettenmaier R."/>
            <person name="Schneider M."/>
            <person name="Neuhaus K."/>
            <person name="Liebl W."/>
            <person name="Zverlov V."/>
        </authorList>
    </citation>
    <scope>NUCLEOTIDE SEQUENCE [LARGE SCALE GENOMIC DNA]</scope>
    <source>
        <strain evidence="2 3">249c-K6</strain>
    </source>
</reference>
<dbReference type="NCBIfam" id="TIGR00738">
    <property type="entry name" value="rrf2_super"/>
    <property type="match status" value="1"/>
</dbReference>
<organism evidence="2 3">
    <name type="scientific">Defluviitalea raffinosedens</name>
    <dbReference type="NCBI Taxonomy" id="1450156"/>
    <lineage>
        <taxon>Bacteria</taxon>
        <taxon>Bacillati</taxon>
        <taxon>Bacillota</taxon>
        <taxon>Clostridia</taxon>
        <taxon>Lachnospirales</taxon>
        <taxon>Defluviitaleaceae</taxon>
        <taxon>Defluviitalea</taxon>
    </lineage>
</organism>
<dbReference type="FunFam" id="1.10.10.10:FF:000164">
    <property type="entry name" value="Transcriptional regulator, Rrf2 family"/>
    <property type="match status" value="1"/>
</dbReference>
<dbReference type="GO" id="GO:0003677">
    <property type="term" value="F:DNA binding"/>
    <property type="evidence" value="ECO:0007669"/>
    <property type="project" value="UniProtKB-KW"/>
</dbReference>
<dbReference type="SUPFAM" id="SSF46785">
    <property type="entry name" value="Winged helix' DNA-binding domain"/>
    <property type="match status" value="1"/>
</dbReference>
<dbReference type="RefSeq" id="WP_158741766.1">
    <property type="nucleotide sequence ID" value="NZ_JAFBEP010000023.1"/>
</dbReference>
<keyword evidence="3" id="KW-1185">Reference proteome</keyword>
<dbReference type="GO" id="GO:0003700">
    <property type="term" value="F:DNA-binding transcription factor activity"/>
    <property type="evidence" value="ECO:0007669"/>
    <property type="project" value="TreeGrafter"/>
</dbReference>
<dbReference type="AlphaFoldDB" id="A0A7C8HFW9"/>
<keyword evidence="1" id="KW-0238">DNA-binding</keyword>
<evidence type="ECO:0000313" key="3">
    <source>
        <dbReference type="Proteomes" id="UP000483018"/>
    </source>
</evidence>
<gene>
    <name evidence="2" type="ORF">GND95_13980</name>
</gene>
<dbReference type="Pfam" id="PF02082">
    <property type="entry name" value="Rrf2"/>
    <property type="match status" value="1"/>
</dbReference>
<dbReference type="EMBL" id="WSLF01000020">
    <property type="protein sequence ID" value="KAE9628448.1"/>
    <property type="molecule type" value="Genomic_DNA"/>
</dbReference>
<dbReference type="PANTHER" id="PTHR33221">
    <property type="entry name" value="WINGED HELIX-TURN-HELIX TRANSCRIPTIONAL REGULATOR, RRF2 FAMILY"/>
    <property type="match status" value="1"/>
</dbReference>
<protein>
    <submittedName>
        <fullName evidence="2">Rrf2 family transcriptional regulator</fullName>
    </submittedName>
</protein>
<comment type="caution">
    <text evidence="2">The sequence shown here is derived from an EMBL/GenBank/DDBJ whole genome shotgun (WGS) entry which is preliminary data.</text>
</comment>
<name>A0A7C8HFW9_9FIRM</name>
<evidence type="ECO:0000256" key="1">
    <source>
        <dbReference type="ARBA" id="ARBA00023125"/>
    </source>
</evidence>
<dbReference type="OrthoDB" id="9808360at2"/>
<sequence>MKLSTKGRYGLKAMVDLAVHSQDKHIALRHIAERQDISEHYLEQLIAVLRKAGLVKSIRGAQGGYSLALSPEEITVGDILRALEGSLAPVDCVSENPVFECTGFNCCVTRTVWKKIGDKINEVVDSITLQDLIEEYEKLNHDKEYMYYI</sequence>
<proteinExistence type="predicted"/>
<dbReference type="InterPro" id="IPR036388">
    <property type="entry name" value="WH-like_DNA-bd_sf"/>
</dbReference>
<dbReference type="PROSITE" id="PS01332">
    <property type="entry name" value="HTH_RRF2_1"/>
    <property type="match status" value="1"/>
</dbReference>
<dbReference type="InterPro" id="IPR036390">
    <property type="entry name" value="WH_DNA-bd_sf"/>
</dbReference>
<dbReference type="PROSITE" id="PS51197">
    <property type="entry name" value="HTH_RRF2_2"/>
    <property type="match status" value="1"/>
</dbReference>
<dbReference type="InterPro" id="IPR030489">
    <property type="entry name" value="TR_Rrf2-type_CS"/>
</dbReference>
<dbReference type="GO" id="GO:0005829">
    <property type="term" value="C:cytosol"/>
    <property type="evidence" value="ECO:0007669"/>
    <property type="project" value="TreeGrafter"/>
</dbReference>
<dbReference type="Gene3D" id="1.10.10.10">
    <property type="entry name" value="Winged helix-like DNA-binding domain superfamily/Winged helix DNA-binding domain"/>
    <property type="match status" value="1"/>
</dbReference>
<dbReference type="InterPro" id="IPR000944">
    <property type="entry name" value="Tscrpt_reg_Rrf2"/>
</dbReference>
<accession>A0A7C8HFW9</accession>
<dbReference type="Proteomes" id="UP000483018">
    <property type="component" value="Unassembled WGS sequence"/>
</dbReference>
<dbReference type="PANTHER" id="PTHR33221:SF5">
    <property type="entry name" value="HTH-TYPE TRANSCRIPTIONAL REGULATOR ISCR"/>
    <property type="match status" value="1"/>
</dbReference>